<dbReference type="eggNOG" id="ENOG5031JFZ">
    <property type="taxonomic scope" value="Bacteria"/>
</dbReference>
<dbReference type="InterPro" id="IPR020511">
    <property type="entry name" value="Uncharacterised_HI0941"/>
</dbReference>
<dbReference type="EMBL" id="AE017143">
    <property type="protein sequence ID" value="AAP95178.1"/>
    <property type="molecule type" value="Genomic_DNA"/>
</dbReference>
<reference evidence="2" key="1">
    <citation type="submission" date="2003-06" db="EMBL/GenBank/DDBJ databases">
        <title>The complete genome sequence of Haemophilus ducreyi.</title>
        <authorList>
            <person name="Munson R.S. Jr."/>
            <person name="Ray W.C."/>
            <person name="Mahairas G."/>
            <person name="Sabo P."/>
            <person name="Mungur R."/>
            <person name="Johnson L."/>
            <person name="Nguyen D."/>
            <person name="Wang J."/>
            <person name="Forst C."/>
            <person name="Hood L."/>
        </authorList>
    </citation>
    <scope>NUCLEOTIDE SEQUENCE [LARGE SCALE GENOMIC DNA]</scope>
    <source>
        <strain evidence="2">35000HP / ATCC 700724</strain>
    </source>
</reference>
<proteinExistence type="predicted"/>
<evidence type="ECO:0000313" key="1">
    <source>
        <dbReference type="EMBL" id="AAP95178.1"/>
    </source>
</evidence>
<dbReference type="Proteomes" id="UP000001022">
    <property type="component" value="Chromosome"/>
</dbReference>
<dbReference type="HOGENOM" id="CLU_182745_0_0_6"/>
<dbReference type="Pfam" id="PF17344">
    <property type="entry name" value="DUF5374"/>
    <property type="match status" value="1"/>
</dbReference>
<accession>Q7VPA5</accession>
<evidence type="ECO:0008006" key="3">
    <source>
        <dbReference type="Google" id="ProtNLM"/>
    </source>
</evidence>
<sequence>MVSLLVGIAIFAILFSAFSHWQETQVSQTNYLYQQQALHILENQIALKQATQECEKQLQQNDVLFTIDCGASYIQVNFPLGNVRVNKQMAAQLSLE</sequence>
<gene>
    <name evidence="1" type="ordered locus">HD_0185</name>
</gene>
<dbReference type="KEGG" id="hdu:HD_0185"/>
<protein>
    <recommendedName>
        <fullName evidence="3">Type II secretory pathway, pseudopilin</fullName>
    </recommendedName>
</protein>
<keyword evidence="2" id="KW-1185">Reference proteome</keyword>
<dbReference type="STRING" id="233412.HD_0185"/>
<dbReference type="AlphaFoldDB" id="Q7VPA5"/>
<evidence type="ECO:0000313" key="2">
    <source>
        <dbReference type="Proteomes" id="UP000001022"/>
    </source>
</evidence>
<name>Q7VPA5_HAEDU</name>
<organism evidence="1 2">
    <name type="scientific">Haemophilus ducreyi (strain 35000HP / ATCC 700724)</name>
    <dbReference type="NCBI Taxonomy" id="233412"/>
    <lineage>
        <taxon>Bacteria</taxon>
        <taxon>Pseudomonadati</taxon>
        <taxon>Pseudomonadota</taxon>
        <taxon>Gammaproteobacteria</taxon>
        <taxon>Pasteurellales</taxon>
        <taxon>Pasteurellaceae</taxon>
        <taxon>Haemophilus</taxon>
    </lineage>
</organism>